<keyword evidence="5" id="KW-0119">Carbohydrate metabolism</keyword>
<dbReference type="RefSeq" id="WP_217778259.1">
    <property type="nucleotide sequence ID" value="NZ_JAHRWL010000001.1"/>
</dbReference>
<keyword evidence="4" id="KW-0136">Cellulose degradation</keyword>
<organism evidence="10 11">
    <name type="scientific">Thalassococcus arenae</name>
    <dbReference type="NCBI Taxonomy" id="2851652"/>
    <lineage>
        <taxon>Bacteria</taxon>
        <taxon>Pseudomonadati</taxon>
        <taxon>Pseudomonadota</taxon>
        <taxon>Alphaproteobacteria</taxon>
        <taxon>Rhodobacterales</taxon>
        <taxon>Roseobacteraceae</taxon>
        <taxon>Thalassococcus</taxon>
    </lineage>
</organism>
<gene>
    <name evidence="10" type="ORF">KUH32_02760</name>
</gene>
<evidence type="ECO:0000313" key="10">
    <source>
        <dbReference type="EMBL" id="MBV2358681.1"/>
    </source>
</evidence>
<evidence type="ECO:0000256" key="8">
    <source>
        <dbReference type="PROSITE-ProRule" id="PRU10055"/>
    </source>
</evidence>
<feature type="active site" description="Nucleophile" evidence="8">
    <location>
        <position position="351"/>
    </location>
</feature>
<evidence type="ECO:0000313" key="11">
    <source>
        <dbReference type="Proteomes" id="UP001166293"/>
    </source>
</evidence>
<sequence length="441" mass="49746">MTFKRSDLPRDFLFGAATSAYQIEGQSFGGAGPCIWDSYAATPDNVIRNEHGAIACDHYHRFEEDLDLVANGHFDAYRFSTNWSRILPEGRGTVNQEGLDFYDRLVDAQLARGLRPFLTLYHWELPSALQDVGGWTNPDIADWFADYARIVMQRIGDRVSHTATINEPICVSWIGHFIGRHAPGHRDIRDTARAMHHVLKAHGRAVSALRSDGYGDMGIVINVTHYEPVDDSRQAAIANDRADAIFNRWFLQGVFKGSYPDVALEGLGPHMPRGWEADMAEIAQPVDWLGMNYYFRTLTGPADDAWPALQHHDGDLPKTQMGWEISPEGFYKELTRCARDFSGDVPIYVTENGMANADALADGAVEDTIRTRYLDDHIGAVIRAERDGVPLKGYFAWSLLDNYEWAFGYERRFGLVHVDFDTQTRTPKASYRALRAALQRN</sequence>
<evidence type="ECO:0000256" key="1">
    <source>
        <dbReference type="ARBA" id="ARBA00010838"/>
    </source>
</evidence>
<dbReference type="GO" id="GO:0004565">
    <property type="term" value="F:beta-galactosidase activity"/>
    <property type="evidence" value="ECO:0007669"/>
    <property type="project" value="UniProtKB-EC"/>
</dbReference>
<keyword evidence="7" id="KW-0624">Polysaccharide degradation</keyword>
<comment type="similarity">
    <text evidence="1 9">Belongs to the glycosyl hydrolase 1 family.</text>
</comment>
<evidence type="ECO:0000256" key="4">
    <source>
        <dbReference type="ARBA" id="ARBA00023001"/>
    </source>
</evidence>
<dbReference type="Pfam" id="PF00232">
    <property type="entry name" value="Glyco_hydro_1"/>
    <property type="match status" value="1"/>
</dbReference>
<dbReference type="PANTHER" id="PTHR10353">
    <property type="entry name" value="GLYCOSYL HYDROLASE"/>
    <property type="match status" value="1"/>
</dbReference>
<keyword evidence="3 9" id="KW-0378">Hydrolase</keyword>
<dbReference type="PROSITE" id="PS00572">
    <property type="entry name" value="GLYCOSYL_HYDROL_F1_1"/>
    <property type="match status" value="1"/>
</dbReference>
<reference evidence="10" key="1">
    <citation type="submission" date="2021-06" db="EMBL/GenBank/DDBJ databases">
        <title>Thalassococcus sp. CAU 1522 isolated from sea sand, Republic of Korea.</title>
        <authorList>
            <person name="Kim W."/>
        </authorList>
    </citation>
    <scope>NUCLEOTIDE SEQUENCE</scope>
    <source>
        <strain evidence="10">CAU 1522</strain>
    </source>
</reference>
<comment type="caution">
    <text evidence="10">The sequence shown here is derived from an EMBL/GenBank/DDBJ whole genome shotgun (WGS) entry which is preliminary data.</text>
</comment>
<dbReference type="PANTHER" id="PTHR10353:SF36">
    <property type="entry name" value="LP05116P"/>
    <property type="match status" value="1"/>
</dbReference>
<evidence type="ECO:0000256" key="5">
    <source>
        <dbReference type="ARBA" id="ARBA00023277"/>
    </source>
</evidence>
<evidence type="ECO:0000256" key="9">
    <source>
        <dbReference type="RuleBase" id="RU361175"/>
    </source>
</evidence>
<dbReference type="NCBIfam" id="TIGR03356">
    <property type="entry name" value="BGL"/>
    <property type="match status" value="1"/>
</dbReference>
<evidence type="ECO:0000256" key="7">
    <source>
        <dbReference type="ARBA" id="ARBA00023326"/>
    </source>
</evidence>
<dbReference type="InterPro" id="IPR018120">
    <property type="entry name" value="Glyco_hydro_1_AS"/>
</dbReference>
<dbReference type="InterPro" id="IPR017736">
    <property type="entry name" value="Glyco_hydro_1_beta-glucosidase"/>
</dbReference>
<proteinExistence type="inferred from homology"/>
<keyword evidence="6 9" id="KW-0326">Glycosidase</keyword>
<protein>
    <recommendedName>
        <fullName evidence="2 9">Beta-glucosidase</fullName>
        <ecNumber evidence="2 9">3.2.1.21</ecNumber>
    </recommendedName>
</protein>
<evidence type="ECO:0000256" key="3">
    <source>
        <dbReference type="ARBA" id="ARBA00022801"/>
    </source>
</evidence>
<evidence type="ECO:0000256" key="6">
    <source>
        <dbReference type="ARBA" id="ARBA00023295"/>
    </source>
</evidence>
<dbReference type="Proteomes" id="UP001166293">
    <property type="component" value="Unassembled WGS sequence"/>
</dbReference>
<dbReference type="EMBL" id="JAHRWL010000001">
    <property type="protein sequence ID" value="MBV2358681.1"/>
    <property type="molecule type" value="Genomic_DNA"/>
</dbReference>
<comment type="catalytic activity">
    <reaction evidence="9">
        <text>Hydrolysis of terminal, non-reducing beta-D-glucosyl residues with release of beta-D-glucose.</text>
        <dbReference type="EC" id="3.2.1.21"/>
    </reaction>
</comment>
<dbReference type="InterPro" id="IPR001360">
    <property type="entry name" value="Glyco_hydro_1"/>
</dbReference>
<name>A0ABS6N3U3_9RHOB</name>
<evidence type="ECO:0000256" key="2">
    <source>
        <dbReference type="ARBA" id="ARBA00012744"/>
    </source>
</evidence>
<dbReference type="EC" id="3.2.1.21" evidence="2 9"/>
<keyword evidence="11" id="KW-1185">Reference proteome</keyword>
<accession>A0ABS6N3U3</accession>